<gene>
    <name evidence="2" type="ORF">M3I41_07860</name>
</gene>
<dbReference type="PROSITE" id="PS51257">
    <property type="entry name" value="PROKAR_LIPOPROTEIN"/>
    <property type="match status" value="1"/>
</dbReference>
<sequence>MRIVKQTLAAHNRVSDGQLVSALLALGCAGATWLISPSMPLWAASVSFVLFFIWLVTIDRITGILEPATGPSTLKSTASNKHGALLLAALIAVTVIAACL</sequence>
<evidence type="ECO:0000256" key="1">
    <source>
        <dbReference type="SAM" id="Phobius"/>
    </source>
</evidence>
<evidence type="ECO:0000313" key="2">
    <source>
        <dbReference type="EMBL" id="UQF79489.1"/>
    </source>
</evidence>
<organism evidence="2 3">
    <name type="scientific">Actinomyces graevenitzii</name>
    <dbReference type="NCBI Taxonomy" id="55565"/>
    <lineage>
        <taxon>Bacteria</taxon>
        <taxon>Bacillati</taxon>
        <taxon>Actinomycetota</taxon>
        <taxon>Actinomycetes</taxon>
        <taxon>Actinomycetales</taxon>
        <taxon>Actinomycetaceae</taxon>
        <taxon>Actinomyces</taxon>
    </lineage>
</organism>
<feature type="transmembrane region" description="Helical" evidence="1">
    <location>
        <begin position="20"/>
        <end position="36"/>
    </location>
</feature>
<dbReference type="Proteomes" id="UP000830236">
    <property type="component" value="Chromosome"/>
</dbReference>
<reference evidence="2" key="1">
    <citation type="submission" date="2022-05" db="EMBL/GenBank/DDBJ databases">
        <title>Using nanopore sequencing to obtain complete genomes from saliva samples.</title>
        <authorList>
            <person name="Baker J.L."/>
        </authorList>
    </citation>
    <scope>NUCLEOTIDE SEQUENCE</scope>
    <source>
        <strain evidence="2">JCVI-JB-Ag32</strain>
    </source>
</reference>
<proteinExistence type="predicted"/>
<keyword evidence="1" id="KW-1133">Transmembrane helix</keyword>
<name>A0A9E7AMC0_9ACTO</name>
<dbReference type="KEGG" id="agh:M3I41_07860"/>
<evidence type="ECO:0000313" key="3">
    <source>
        <dbReference type="Proteomes" id="UP000830236"/>
    </source>
</evidence>
<protein>
    <submittedName>
        <fullName evidence="2">Uncharacterized protein</fullName>
    </submittedName>
</protein>
<keyword evidence="1" id="KW-0812">Transmembrane</keyword>
<keyword evidence="1" id="KW-0472">Membrane</keyword>
<dbReference type="EMBL" id="CP097095">
    <property type="protein sequence ID" value="UQF79489.1"/>
    <property type="molecule type" value="Genomic_DNA"/>
</dbReference>
<dbReference type="AlphaFoldDB" id="A0A9E7AMC0"/>
<accession>A0A9E7AMC0</accession>
<feature type="transmembrane region" description="Helical" evidence="1">
    <location>
        <begin position="82"/>
        <end position="98"/>
    </location>
</feature>
<feature type="transmembrane region" description="Helical" evidence="1">
    <location>
        <begin position="42"/>
        <end position="61"/>
    </location>
</feature>